<accession>A0A9P4LFR3</accession>
<feature type="compositionally biased region" description="Acidic residues" evidence="1">
    <location>
        <begin position="47"/>
        <end position="56"/>
    </location>
</feature>
<proteinExistence type="predicted"/>
<dbReference type="Proteomes" id="UP000799777">
    <property type="component" value="Unassembled WGS sequence"/>
</dbReference>
<sequence length="236" mass="26417">MDTFFAHSGITLSDDGEYDSPDTEFDYSSPQSNTSAEELDKTYQPETSEDSDDSSDDNYTNGSVEGNQEDFTDMQKEGERISSEIVDKVLMGKPSNLRPDEGDFSWAAVVDILDSSAFSKQHPQWDVAAFVCTRLAVGLCKQFTQDLRNEVRRPGHQWSLACLQLASRCFDTKLVEQGKVTIVEILQYDDEIGCSCHDLEIHISQCQTRAEQLECLGFNLMEASLDDGFNCGELED</sequence>
<feature type="region of interest" description="Disordered" evidence="1">
    <location>
        <begin position="1"/>
        <end position="77"/>
    </location>
</feature>
<protein>
    <submittedName>
        <fullName evidence="2">Uncharacterized protein</fullName>
    </submittedName>
</protein>
<evidence type="ECO:0000313" key="2">
    <source>
        <dbReference type="EMBL" id="KAF2022847.1"/>
    </source>
</evidence>
<evidence type="ECO:0000256" key="1">
    <source>
        <dbReference type="SAM" id="MobiDB-lite"/>
    </source>
</evidence>
<name>A0A9P4LFR3_9PLEO</name>
<feature type="compositionally biased region" description="Acidic residues" evidence="1">
    <location>
        <begin position="14"/>
        <end position="25"/>
    </location>
</feature>
<organism evidence="2 3">
    <name type="scientific">Setomelanomma holmii</name>
    <dbReference type="NCBI Taxonomy" id="210430"/>
    <lineage>
        <taxon>Eukaryota</taxon>
        <taxon>Fungi</taxon>
        <taxon>Dikarya</taxon>
        <taxon>Ascomycota</taxon>
        <taxon>Pezizomycotina</taxon>
        <taxon>Dothideomycetes</taxon>
        <taxon>Pleosporomycetidae</taxon>
        <taxon>Pleosporales</taxon>
        <taxon>Pleosporineae</taxon>
        <taxon>Phaeosphaeriaceae</taxon>
        <taxon>Setomelanomma</taxon>
    </lineage>
</organism>
<evidence type="ECO:0000313" key="3">
    <source>
        <dbReference type="Proteomes" id="UP000799777"/>
    </source>
</evidence>
<dbReference type="EMBL" id="ML978423">
    <property type="protein sequence ID" value="KAF2022847.1"/>
    <property type="molecule type" value="Genomic_DNA"/>
</dbReference>
<comment type="caution">
    <text evidence="2">The sequence shown here is derived from an EMBL/GenBank/DDBJ whole genome shotgun (WGS) entry which is preliminary data.</text>
</comment>
<dbReference type="AlphaFoldDB" id="A0A9P4LFR3"/>
<gene>
    <name evidence="2" type="ORF">EK21DRAFT_95394</name>
</gene>
<feature type="compositionally biased region" description="Polar residues" evidence="1">
    <location>
        <begin position="26"/>
        <end position="36"/>
    </location>
</feature>
<keyword evidence="3" id="KW-1185">Reference proteome</keyword>
<reference evidence="2" key="1">
    <citation type="journal article" date="2020" name="Stud. Mycol.">
        <title>101 Dothideomycetes genomes: a test case for predicting lifestyles and emergence of pathogens.</title>
        <authorList>
            <person name="Haridas S."/>
            <person name="Albert R."/>
            <person name="Binder M."/>
            <person name="Bloem J."/>
            <person name="Labutti K."/>
            <person name="Salamov A."/>
            <person name="Andreopoulos B."/>
            <person name="Baker S."/>
            <person name="Barry K."/>
            <person name="Bills G."/>
            <person name="Bluhm B."/>
            <person name="Cannon C."/>
            <person name="Castanera R."/>
            <person name="Culley D."/>
            <person name="Daum C."/>
            <person name="Ezra D."/>
            <person name="Gonzalez J."/>
            <person name="Henrissat B."/>
            <person name="Kuo A."/>
            <person name="Liang C."/>
            <person name="Lipzen A."/>
            <person name="Lutzoni F."/>
            <person name="Magnuson J."/>
            <person name="Mondo S."/>
            <person name="Nolan M."/>
            <person name="Ohm R."/>
            <person name="Pangilinan J."/>
            <person name="Park H.-J."/>
            <person name="Ramirez L."/>
            <person name="Alfaro M."/>
            <person name="Sun H."/>
            <person name="Tritt A."/>
            <person name="Yoshinaga Y."/>
            <person name="Zwiers L.-H."/>
            <person name="Turgeon B."/>
            <person name="Goodwin S."/>
            <person name="Spatafora J."/>
            <person name="Crous P."/>
            <person name="Grigoriev I."/>
        </authorList>
    </citation>
    <scope>NUCLEOTIDE SEQUENCE</scope>
    <source>
        <strain evidence="2">CBS 110217</strain>
    </source>
</reference>